<feature type="active site" description="Nucleophile" evidence="1">
    <location>
        <position position="129"/>
    </location>
</feature>
<dbReference type="GO" id="GO:0046872">
    <property type="term" value="F:metal ion binding"/>
    <property type="evidence" value="ECO:0007669"/>
    <property type="project" value="UniProtKB-KW"/>
</dbReference>
<protein>
    <submittedName>
        <fullName evidence="3">M55 family metallopeptidase</fullName>
    </submittedName>
</protein>
<dbReference type="InterPro" id="IPR007035">
    <property type="entry name" value="Peptidase_M55"/>
</dbReference>
<dbReference type="InterPro" id="IPR036177">
    <property type="entry name" value="Peptidase_M55_sf"/>
</dbReference>
<dbReference type="OrthoDB" id="9785420at2"/>
<accession>A0A6I0F3H1</accession>
<comment type="caution">
    <text evidence="3">The sequence shown here is derived from an EMBL/GenBank/DDBJ whole genome shotgun (WGS) entry which is preliminary data.</text>
</comment>
<feature type="binding site" evidence="2">
    <location>
        <position position="118"/>
    </location>
    <ligand>
        <name>Zn(2+)</name>
        <dbReference type="ChEBI" id="CHEBI:29105"/>
        <label>2</label>
    </ligand>
</feature>
<organism evidence="3 4">
    <name type="scientific">Heliorestis acidaminivorans</name>
    <dbReference type="NCBI Taxonomy" id="553427"/>
    <lineage>
        <taxon>Bacteria</taxon>
        <taxon>Bacillati</taxon>
        <taxon>Bacillota</taxon>
        <taxon>Clostridia</taxon>
        <taxon>Eubacteriales</taxon>
        <taxon>Heliobacteriaceae</taxon>
        <taxon>Heliorestis</taxon>
    </lineage>
</organism>
<evidence type="ECO:0000256" key="1">
    <source>
        <dbReference type="PIRSR" id="PIRSR015853-1"/>
    </source>
</evidence>
<feature type="binding site" evidence="2">
    <location>
        <position position="74"/>
    </location>
    <ligand>
        <name>Zn(2+)</name>
        <dbReference type="ChEBI" id="CHEBI:29105"/>
        <label>2</label>
    </ligand>
</feature>
<feature type="binding site" evidence="2">
    <location>
        <position position="25"/>
    </location>
    <ligand>
        <name>Zn(2+)</name>
        <dbReference type="ChEBI" id="CHEBI:29105"/>
        <label>1</label>
    </ligand>
</feature>
<keyword evidence="2" id="KW-0862">Zinc</keyword>
<dbReference type="Gene3D" id="3.30.1360.130">
    <property type="entry name" value="Dipeptide transport protein"/>
    <property type="match status" value="1"/>
</dbReference>
<dbReference type="Gene3D" id="3.40.50.10780">
    <property type="entry name" value="Dipeptide transport protein"/>
    <property type="match status" value="1"/>
</dbReference>
<dbReference type="SUPFAM" id="SSF63992">
    <property type="entry name" value="Dipeptide transport protein"/>
    <property type="match status" value="1"/>
</dbReference>
<proteinExistence type="predicted"/>
<dbReference type="Pfam" id="PF04951">
    <property type="entry name" value="Peptidase_M55"/>
    <property type="match status" value="1"/>
</dbReference>
<dbReference type="InterPro" id="IPR027476">
    <property type="entry name" value="DppA_N"/>
</dbReference>
<feature type="binding site" evidence="2">
    <location>
        <position position="147"/>
    </location>
    <ligand>
        <name>Zn(2+)</name>
        <dbReference type="ChEBI" id="CHEBI:29105"/>
        <label>2</label>
    </ligand>
</feature>
<dbReference type="PIRSF" id="PIRSF015853">
    <property type="entry name" value="Pep_DppA"/>
    <property type="match status" value="1"/>
</dbReference>
<feature type="binding site" evidence="2">
    <location>
        <position position="23"/>
    </location>
    <ligand>
        <name>Zn(2+)</name>
        <dbReference type="ChEBI" id="CHEBI:29105"/>
        <label>1</label>
    </ligand>
</feature>
<evidence type="ECO:0000313" key="3">
    <source>
        <dbReference type="EMBL" id="KAB2954541.1"/>
    </source>
</evidence>
<keyword evidence="4" id="KW-1185">Reference proteome</keyword>
<dbReference type="CDD" id="cd08663">
    <property type="entry name" value="DAP_dppA_1"/>
    <property type="match status" value="1"/>
</dbReference>
<evidence type="ECO:0000256" key="2">
    <source>
        <dbReference type="PIRSR" id="PIRSR015853-2"/>
    </source>
</evidence>
<dbReference type="AlphaFoldDB" id="A0A6I0F3H1"/>
<name>A0A6I0F3H1_9FIRM</name>
<feature type="binding site" evidence="2">
    <location>
        <position position="23"/>
    </location>
    <ligand>
        <name>Zn(2+)</name>
        <dbReference type="ChEBI" id="CHEBI:29105"/>
        <label>2</label>
    </ligand>
</feature>
<evidence type="ECO:0000313" key="4">
    <source>
        <dbReference type="Proteomes" id="UP000468766"/>
    </source>
</evidence>
<dbReference type="Proteomes" id="UP000468766">
    <property type="component" value="Unassembled WGS sequence"/>
</dbReference>
<gene>
    <name evidence="3" type="ORF">F9B85_02375</name>
</gene>
<sequence>MPYYPQNGRIGWWALVRLYISADLEGVAAVVSSSQLTEPLEYERARRWMTEEVSAAIRGASSAGVDQIVVNDAHLTMTNLLVDDLPGYVEVISGKPKELGMMAAIDDNFDLAFFIGYHARHGSPGVLSHSYSDAIVGMELNGLEIGELGFNAALAGVFGVPVALVSGDEEVALEGSQLVGTSFVIVKSSVSQQSARTLLPKQSQAMIEQKSYEIIQAWKTGNVHLEAYYLEGPYCLRVIFRSPLMAKIVSFMPGLKQRDPCCVEFYHSDFPTVYRAFQAMLILAGRP</sequence>
<keyword evidence="2" id="KW-0479">Metal-binding</keyword>
<dbReference type="EMBL" id="WBXO01000001">
    <property type="protein sequence ID" value="KAB2954541.1"/>
    <property type="molecule type" value="Genomic_DNA"/>
</dbReference>
<reference evidence="3 4" key="1">
    <citation type="submission" date="2019-10" db="EMBL/GenBank/DDBJ databases">
        <title>Whole-genome sequence of the extremophile Heliorestis acidaminivorans DSM 24790.</title>
        <authorList>
            <person name="Kyndt J.A."/>
            <person name="Meyer T.E."/>
        </authorList>
    </citation>
    <scope>NUCLEOTIDE SEQUENCE [LARGE SCALE GENOMIC DNA]</scope>
    <source>
        <strain evidence="3 4">DSM 24790</strain>
    </source>
</reference>